<gene>
    <name evidence="2" type="ORF">HCN44_001325</name>
</gene>
<accession>A0A835CJS1</accession>
<evidence type="ECO:0000313" key="2">
    <source>
        <dbReference type="EMBL" id="KAF7987149.1"/>
    </source>
</evidence>
<evidence type="ECO:0000313" key="3">
    <source>
        <dbReference type="Proteomes" id="UP000639338"/>
    </source>
</evidence>
<name>A0A835CJS1_APHGI</name>
<reference evidence="2 3" key="1">
    <citation type="submission" date="2020-08" db="EMBL/GenBank/DDBJ databases">
        <title>Aphidius gifuensis genome sequencing and assembly.</title>
        <authorList>
            <person name="Du Z."/>
        </authorList>
    </citation>
    <scope>NUCLEOTIDE SEQUENCE [LARGE SCALE GENOMIC DNA]</scope>
    <source>
        <strain evidence="2">YNYX2018</strain>
        <tissue evidence="2">Adults</tissue>
    </source>
</reference>
<proteinExistence type="predicted"/>
<keyword evidence="3" id="KW-1185">Reference proteome</keyword>
<protein>
    <submittedName>
        <fullName evidence="2">Uncharacterized protein</fullName>
    </submittedName>
</protein>
<comment type="caution">
    <text evidence="2">The sequence shown here is derived from an EMBL/GenBank/DDBJ whole genome shotgun (WGS) entry which is preliminary data.</text>
</comment>
<dbReference type="EMBL" id="JACMRX010000017">
    <property type="protein sequence ID" value="KAF7987149.1"/>
    <property type="molecule type" value="Genomic_DNA"/>
</dbReference>
<dbReference type="Proteomes" id="UP000639338">
    <property type="component" value="Unassembled WGS sequence"/>
</dbReference>
<dbReference type="AlphaFoldDB" id="A0A835CJS1"/>
<evidence type="ECO:0000256" key="1">
    <source>
        <dbReference type="SAM" id="MobiDB-lite"/>
    </source>
</evidence>
<dbReference type="OrthoDB" id="6347145at2759"/>
<feature type="compositionally biased region" description="Acidic residues" evidence="1">
    <location>
        <begin position="457"/>
        <end position="467"/>
    </location>
</feature>
<feature type="region of interest" description="Disordered" evidence="1">
    <location>
        <begin position="446"/>
        <end position="470"/>
    </location>
</feature>
<organism evidence="2 3">
    <name type="scientific">Aphidius gifuensis</name>
    <name type="common">Parasitoid wasp</name>
    <dbReference type="NCBI Taxonomy" id="684658"/>
    <lineage>
        <taxon>Eukaryota</taxon>
        <taxon>Metazoa</taxon>
        <taxon>Ecdysozoa</taxon>
        <taxon>Arthropoda</taxon>
        <taxon>Hexapoda</taxon>
        <taxon>Insecta</taxon>
        <taxon>Pterygota</taxon>
        <taxon>Neoptera</taxon>
        <taxon>Endopterygota</taxon>
        <taxon>Hymenoptera</taxon>
        <taxon>Apocrita</taxon>
        <taxon>Ichneumonoidea</taxon>
        <taxon>Braconidae</taxon>
        <taxon>Aphidiinae</taxon>
        <taxon>Aphidius</taxon>
    </lineage>
</organism>
<sequence length="514" mass="57876">MSDKVNNIENNDAQGIIINEFLDDIIDLSHVNFDDNERWLLSVSDRTSSSSVEDLQAWLKKDLSISSLDDLSNDTTKTIDTRTFTRPKKNGRMSLESIIEITSPTSNNVWKLNYQQESSIKINNENDDKNLKDKEYIPAMLRPSVSGTLLTSLSSSNGQESLDAFLNMSQSNDTSTTDIDKIDENEINNNKLINNGLKYSQCNDDIGDCSAMADSQILTESMMQTSMFSDVSDVYGSNPFSKDCLDNSNGEIDNSFHSKTLTNANSTFTSESLNVLCKKNNDTFTESLNVFNGKNFETLNSFSKKNNATFTESVDVLSTKYNKTVDTFLSNNMSIENDETFIESHDTFTTKQNDTVNLLTSKNNETFTESIKSLSKKNNETFTSSELKSALSTPSVNNRKSLNANTTYDADLPNHLSYIVTTDSDSYYLEENQDITDSIHLKLSPNSTFDCPKNQDDDGDENDDDGDDKNTTFRLTHDIKIPFSNLKTKQMKIIITHQMKILKQTLKLKIIHQK</sequence>